<keyword evidence="3" id="KW-1185">Reference proteome</keyword>
<organism evidence="2 3">
    <name type="scientific">Pseudooceanicola nitratireducens</name>
    <dbReference type="NCBI Taxonomy" id="517719"/>
    <lineage>
        <taxon>Bacteria</taxon>
        <taxon>Pseudomonadati</taxon>
        <taxon>Pseudomonadota</taxon>
        <taxon>Alphaproteobacteria</taxon>
        <taxon>Rhodobacterales</taxon>
        <taxon>Paracoccaceae</taxon>
        <taxon>Pseudooceanicola</taxon>
    </lineage>
</organism>
<reference evidence="2 3" key="1">
    <citation type="submission" date="2016-10" db="EMBL/GenBank/DDBJ databases">
        <authorList>
            <person name="de Groot N.N."/>
        </authorList>
    </citation>
    <scope>NUCLEOTIDE SEQUENCE [LARGE SCALE GENOMIC DNA]</scope>
    <source>
        <strain evidence="2 3">DSM 29619</strain>
    </source>
</reference>
<protein>
    <submittedName>
        <fullName evidence="2">Uncharacterized protein</fullName>
    </submittedName>
</protein>
<accession>A0A1I1NJL1</accession>
<dbReference type="STRING" id="517719.SAMN05421762_3010"/>
<dbReference type="AlphaFoldDB" id="A0A1I1NJL1"/>
<gene>
    <name evidence="2" type="ORF">SAMN05421762_3010</name>
</gene>
<feature type="compositionally biased region" description="Low complexity" evidence="1">
    <location>
        <begin position="139"/>
        <end position="159"/>
    </location>
</feature>
<sequence>MTQIGTAARVALSRAFRATRQGVCGAVLLCVGLVACLGGGALAQGSPSLFDARRDGVLPPGAIRPPEDVAGDAAADTPGVGDVVVTPELSFGPASETPEIPEVPAQEAATPPADDAATDIPSAAPADAEGVIADMPADAAQDSARAEAPAPQGAPGTRTPTKRPLPRPQVAPDQVDPDPAAKAPAAKPPRPEGCADPAKSRDADVARNAAQIDGAGLCLQETGIREHGRNWRFTRIGTAAPGGPTILLLDDSDDATFDLSLEAATRGTTLIAVETGEARAFDGQDPARNFGATPRATANCTGMAPAPSPLFAQALADLIPQGPILAFAAPDPDLSAARTTDRRRGTLAPGGAADPHSLVLTADLTAQAADLPDLVAALSAQGLNAVHQRLDPPGGCTLLDHAVLTKLGRPLILHAGPSARAQMLDAVVMALRSLK</sequence>
<evidence type="ECO:0000313" key="2">
    <source>
        <dbReference type="EMBL" id="SFC97884.1"/>
    </source>
</evidence>
<feature type="region of interest" description="Disordered" evidence="1">
    <location>
        <begin position="63"/>
        <end position="99"/>
    </location>
</feature>
<feature type="region of interest" description="Disordered" evidence="1">
    <location>
        <begin position="139"/>
        <end position="203"/>
    </location>
</feature>
<dbReference type="EMBL" id="FOLX01000001">
    <property type="protein sequence ID" value="SFC97884.1"/>
    <property type="molecule type" value="Genomic_DNA"/>
</dbReference>
<name>A0A1I1NJL1_9RHOB</name>
<dbReference type="Proteomes" id="UP000231644">
    <property type="component" value="Unassembled WGS sequence"/>
</dbReference>
<evidence type="ECO:0000256" key="1">
    <source>
        <dbReference type="SAM" id="MobiDB-lite"/>
    </source>
</evidence>
<proteinExistence type="predicted"/>
<feature type="compositionally biased region" description="Low complexity" evidence="1">
    <location>
        <begin position="168"/>
        <end position="185"/>
    </location>
</feature>
<evidence type="ECO:0000313" key="3">
    <source>
        <dbReference type="Proteomes" id="UP000231644"/>
    </source>
</evidence>